<sequence length="299" mass="33099">MISQGKNSHSASASFSAADFAQALDSSTWEFRRGQVVQGKVHSYESDGVYVDIGGKSLALLPYREISEEPISHPADVLPLGEERDFAIVREQDAEGQVTLSIRELEVKRAWERIGELQNSNQSLQVRVTGVNKGGITVNVEGLRGFIPRSHLMHRGNLEQLQGENLMANFLEVDRDRNKLVLSQRHLAQSNRISQLQVGQLVSGEIVSIKPFGVFVDLEGVTGLLHINQISKNYVESLSSLFHIGQEIKAIVVNLDESTGRISLSTKIMENYPGEMLQNMAEVMASAEARSERLSQNMS</sequence>
<dbReference type="CDD" id="cd05687">
    <property type="entry name" value="S1_RPS1_repeat_ec1_hs1"/>
    <property type="match status" value="1"/>
</dbReference>
<comment type="caution">
    <text evidence="6">The sequence shown here is derived from an EMBL/GenBank/DDBJ whole genome shotgun (WGS) entry which is preliminary data.</text>
</comment>
<dbReference type="GO" id="GO:0003729">
    <property type="term" value="F:mRNA binding"/>
    <property type="evidence" value="ECO:0007669"/>
    <property type="project" value="TreeGrafter"/>
</dbReference>
<dbReference type="GO" id="GO:1990904">
    <property type="term" value="C:ribonucleoprotein complex"/>
    <property type="evidence" value="ECO:0007669"/>
    <property type="project" value="UniProtKB-KW"/>
</dbReference>
<dbReference type="SUPFAM" id="SSF50249">
    <property type="entry name" value="Nucleic acid-binding proteins"/>
    <property type="match status" value="3"/>
</dbReference>
<feature type="domain" description="S1 motif" evidence="5">
    <location>
        <begin position="34"/>
        <end position="103"/>
    </location>
</feature>
<proteinExistence type="inferred from homology"/>
<dbReference type="GO" id="GO:0005840">
    <property type="term" value="C:ribosome"/>
    <property type="evidence" value="ECO:0007669"/>
    <property type="project" value="UniProtKB-KW"/>
</dbReference>
<evidence type="ECO:0000256" key="2">
    <source>
        <dbReference type="ARBA" id="ARBA00022980"/>
    </source>
</evidence>
<dbReference type="AlphaFoldDB" id="A0A7C3VGK0"/>
<dbReference type="EMBL" id="DSPX01000094">
    <property type="protein sequence ID" value="HGG00852.1"/>
    <property type="molecule type" value="Genomic_DNA"/>
</dbReference>
<dbReference type="SMART" id="SM00316">
    <property type="entry name" value="S1"/>
    <property type="match status" value="3"/>
</dbReference>
<dbReference type="CDD" id="cd04465">
    <property type="entry name" value="S1_RPS1_repeat_ec2_hs2"/>
    <property type="match status" value="1"/>
</dbReference>
<gene>
    <name evidence="6" type="ORF">ENR15_09435</name>
</gene>
<dbReference type="InterPro" id="IPR012340">
    <property type="entry name" value="NA-bd_OB-fold"/>
</dbReference>
<dbReference type="PROSITE" id="PS50126">
    <property type="entry name" value="S1"/>
    <property type="match status" value="3"/>
</dbReference>
<dbReference type="PANTHER" id="PTHR10724:SF7">
    <property type="entry name" value="SMALL RIBOSOMAL SUBUNIT PROTEIN BS1C"/>
    <property type="match status" value="1"/>
</dbReference>
<comment type="similarity">
    <text evidence="1">Belongs to the bacterial ribosomal protein bS1 family.</text>
</comment>
<dbReference type="GO" id="GO:0003735">
    <property type="term" value="F:structural constituent of ribosome"/>
    <property type="evidence" value="ECO:0007669"/>
    <property type="project" value="TreeGrafter"/>
</dbReference>
<evidence type="ECO:0000259" key="5">
    <source>
        <dbReference type="PROSITE" id="PS50126"/>
    </source>
</evidence>
<dbReference type="Pfam" id="PF00575">
    <property type="entry name" value="S1"/>
    <property type="match status" value="3"/>
</dbReference>
<evidence type="ECO:0000256" key="1">
    <source>
        <dbReference type="ARBA" id="ARBA00006767"/>
    </source>
</evidence>
<dbReference type="GO" id="GO:0006412">
    <property type="term" value="P:translation"/>
    <property type="evidence" value="ECO:0007669"/>
    <property type="project" value="TreeGrafter"/>
</dbReference>
<dbReference type="PRINTS" id="PR00681">
    <property type="entry name" value="RIBOSOMALS1"/>
</dbReference>
<dbReference type="FunFam" id="2.40.50.140:FF:000103">
    <property type="entry name" value="protein RRP5 homolog"/>
    <property type="match status" value="1"/>
</dbReference>
<dbReference type="InterPro" id="IPR035104">
    <property type="entry name" value="Ribosomal_protein_S1-like"/>
</dbReference>
<reference evidence="6" key="1">
    <citation type="journal article" date="2020" name="mSystems">
        <title>Genome- and Community-Level Interaction Insights into Carbon Utilization and Element Cycling Functions of Hydrothermarchaeota in Hydrothermal Sediment.</title>
        <authorList>
            <person name="Zhou Z."/>
            <person name="Liu Y."/>
            <person name="Xu W."/>
            <person name="Pan J."/>
            <person name="Luo Z.H."/>
            <person name="Li M."/>
        </authorList>
    </citation>
    <scope>NUCLEOTIDE SEQUENCE [LARGE SCALE GENOMIC DNA]</scope>
    <source>
        <strain evidence="6">SpSt-374</strain>
    </source>
</reference>
<evidence type="ECO:0000256" key="3">
    <source>
        <dbReference type="ARBA" id="ARBA00023274"/>
    </source>
</evidence>
<dbReference type="Gene3D" id="2.40.50.140">
    <property type="entry name" value="Nucleic acid-binding proteins"/>
    <property type="match status" value="3"/>
</dbReference>
<evidence type="ECO:0000313" key="6">
    <source>
        <dbReference type="EMBL" id="HGG00852.1"/>
    </source>
</evidence>
<feature type="domain" description="S1 motif" evidence="5">
    <location>
        <begin position="199"/>
        <end position="267"/>
    </location>
</feature>
<comment type="function">
    <text evidence="4">Binds mRNA; thus facilitating recognition of the initiation point. It is needed to translate mRNA with a short Shine-Dalgarno (SD) purine-rich sequence.</text>
</comment>
<keyword evidence="2" id="KW-0689">Ribosomal protein</keyword>
<feature type="domain" description="S1 motif" evidence="5">
    <location>
        <begin position="115"/>
        <end position="185"/>
    </location>
</feature>
<dbReference type="InterPro" id="IPR003029">
    <property type="entry name" value="S1_domain"/>
</dbReference>
<accession>A0A7C3VGK0</accession>
<dbReference type="InterPro" id="IPR050437">
    <property type="entry name" value="Ribos_protein_bS1-like"/>
</dbReference>
<organism evidence="6">
    <name type="scientific">Planktothricoides sp. SpSt-374</name>
    <dbReference type="NCBI Taxonomy" id="2282167"/>
    <lineage>
        <taxon>Bacteria</taxon>
        <taxon>Bacillati</taxon>
        <taxon>Cyanobacteriota</taxon>
        <taxon>Cyanophyceae</taxon>
        <taxon>Oscillatoriophycideae</taxon>
        <taxon>Oscillatoriales</taxon>
        <taxon>Oscillatoriaceae</taxon>
        <taxon>Planktothricoides</taxon>
    </lineage>
</organism>
<dbReference type="PANTHER" id="PTHR10724">
    <property type="entry name" value="30S RIBOSOMAL PROTEIN S1"/>
    <property type="match status" value="1"/>
</dbReference>
<evidence type="ECO:0000256" key="4">
    <source>
        <dbReference type="ARBA" id="ARBA00025604"/>
    </source>
</evidence>
<protein>
    <submittedName>
        <fullName evidence="6">S1 RNA-binding domain-containing protein</fullName>
    </submittedName>
</protein>
<name>A0A7C3VGK0_9CYAN</name>
<keyword evidence="3" id="KW-0687">Ribonucleoprotein</keyword>